<dbReference type="GO" id="GO:0000045">
    <property type="term" value="P:autophagosome assembly"/>
    <property type="evidence" value="ECO:0007669"/>
    <property type="project" value="TreeGrafter"/>
</dbReference>
<feature type="domain" description="Protein kinase" evidence="12">
    <location>
        <begin position="46"/>
        <end position="331"/>
    </location>
</feature>
<protein>
    <recommendedName>
        <fullName evidence="2">non-specific serine/threonine protein kinase</fullName>
        <ecNumber evidence="2">2.7.11.1</ecNumber>
    </recommendedName>
    <alternativeName>
        <fullName evidence="8">Autophagy-related protein 1</fullName>
    </alternativeName>
</protein>
<dbReference type="GO" id="GO:0034045">
    <property type="term" value="C:phagophore assembly site membrane"/>
    <property type="evidence" value="ECO:0007669"/>
    <property type="project" value="UniProtKB-SubCell"/>
</dbReference>
<dbReference type="AlphaFoldDB" id="A0A8H8QWH6"/>
<evidence type="ECO:0000313" key="13">
    <source>
        <dbReference type="EMBL" id="TVY24038.1"/>
    </source>
</evidence>
<dbReference type="GO" id="GO:0005829">
    <property type="term" value="C:cytosol"/>
    <property type="evidence" value="ECO:0007669"/>
    <property type="project" value="TreeGrafter"/>
</dbReference>
<evidence type="ECO:0000256" key="2">
    <source>
        <dbReference type="ARBA" id="ARBA00012513"/>
    </source>
</evidence>
<comment type="catalytic activity">
    <reaction evidence="9">
        <text>L-threonyl-[protein] + ATP = O-phospho-L-threonyl-[protein] + ADP + H(+)</text>
        <dbReference type="Rhea" id="RHEA:46608"/>
        <dbReference type="Rhea" id="RHEA-COMP:11060"/>
        <dbReference type="Rhea" id="RHEA-COMP:11605"/>
        <dbReference type="ChEBI" id="CHEBI:15378"/>
        <dbReference type="ChEBI" id="CHEBI:30013"/>
        <dbReference type="ChEBI" id="CHEBI:30616"/>
        <dbReference type="ChEBI" id="CHEBI:61977"/>
        <dbReference type="ChEBI" id="CHEBI:456216"/>
        <dbReference type="EC" id="2.7.11.1"/>
    </reaction>
</comment>
<dbReference type="InterPro" id="IPR045269">
    <property type="entry name" value="Atg1-like"/>
</dbReference>
<name>A0A8H8QWH6_9HELO</name>
<dbReference type="Proteomes" id="UP000431533">
    <property type="component" value="Unassembled WGS sequence"/>
</dbReference>
<dbReference type="Gene3D" id="1.10.510.10">
    <property type="entry name" value="Transferase(Phosphotransferase) domain 1"/>
    <property type="match status" value="1"/>
</dbReference>
<sequence length="501" mass="56521">MSLKDDLDDYKLDTTFQSDPKCVIHKFYKVHRARGFRKVEVLERWFPQGKVLGAGAFGTVRLEKRAPSDDHEGALRDLRAVKQLYKWQLDRLKVDFRKELSALIKFSRTKFRQYEVFVEFWNWYENEESIFLAMEYFPLGTLGAFIEKKINENDTRSIATQLLEGLHIMHSQGFTHRDLKPEARLENPCKQISNIFVVQVSPQWAIKIGDFGITKRVSNNNTIMQTATGSPNYLAPEVYGYVPVADAESSAYTNAVDIWSFGCVIYEIFATNVPFPSYPHDLMKFCRGGPFPEGPLVARASKEGIDFVKSALQPHPLHRLAASQMLEATWLQIQDSEYPGQPPDIDHIGSPIPGPGSTESTAAPETEESEDIENENENKEGDQTITRLKKVVMPPLKRFAALSDTLNSPAIFEDTNIDESKTADISASTSILPMINTIDRRSPVYENEIEDITNNVLNPRARPSLPAIVCLPEGPPDSVTIPTMNVDRGQALSSKRARHRC</sequence>
<keyword evidence="5" id="KW-0547">Nucleotide-binding</keyword>
<comment type="catalytic activity">
    <reaction evidence="10">
        <text>L-seryl-[protein] + ATP = O-phospho-L-seryl-[protein] + ADP + H(+)</text>
        <dbReference type="Rhea" id="RHEA:17989"/>
        <dbReference type="Rhea" id="RHEA-COMP:9863"/>
        <dbReference type="Rhea" id="RHEA-COMP:11604"/>
        <dbReference type="ChEBI" id="CHEBI:15378"/>
        <dbReference type="ChEBI" id="CHEBI:29999"/>
        <dbReference type="ChEBI" id="CHEBI:30616"/>
        <dbReference type="ChEBI" id="CHEBI:83421"/>
        <dbReference type="ChEBI" id="CHEBI:456216"/>
        <dbReference type="EC" id="2.7.11.1"/>
    </reaction>
</comment>
<dbReference type="GO" id="GO:0005524">
    <property type="term" value="F:ATP binding"/>
    <property type="evidence" value="ECO:0007669"/>
    <property type="project" value="UniProtKB-KW"/>
</dbReference>
<dbReference type="GeneID" id="41988644"/>
<keyword evidence="4" id="KW-0808">Transferase</keyword>
<dbReference type="InterPro" id="IPR000719">
    <property type="entry name" value="Prot_kinase_dom"/>
</dbReference>
<dbReference type="GO" id="GO:0004674">
    <property type="term" value="F:protein serine/threonine kinase activity"/>
    <property type="evidence" value="ECO:0007669"/>
    <property type="project" value="UniProtKB-KW"/>
</dbReference>
<evidence type="ECO:0000256" key="3">
    <source>
        <dbReference type="ARBA" id="ARBA00022527"/>
    </source>
</evidence>
<feature type="compositionally biased region" description="Acidic residues" evidence="11">
    <location>
        <begin position="365"/>
        <end position="375"/>
    </location>
</feature>
<gene>
    <name evidence="13" type="primary">RAD53_0</name>
    <name evidence="13" type="ORF">LHYA1_G008446</name>
</gene>
<comment type="subcellular location">
    <subcellularLocation>
        <location evidence="1">Preautophagosomal structure membrane</location>
        <topology evidence="1">Peripheral membrane protein</topology>
    </subcellularLocation>
</comment>
<feature type="region of interest" description="Disordered" evidence="11">
    <location>
        <begin position="336"/>
        <end position="386"/>
    </location>
</feature>
<evidence type="ECO:0000259" key="12">
    <source>
        <dbReference type="PROSITE" id="PS50011"/>
    </source>
</evidence>
<evidence type="ECO:0000256" key="6">
    <source>
        <dbReference type="ARBA" id="ARBA00022777"/>
    </source>
</evidence>
<dbReference type="OrthoDB" id="10252171at2759"/>
<dbReference type="InterPro" id="IPR011009">
    <property type="entry name" value="Kinase-like_dom_sf"/>
</dbReference>
<evidence type="ECO:0000256" key="10">
    <source>
        <dbReference type="ARBA" id="ARBA00048679"/>
    </source>
</evidence>
<dbReference type="PANTHER" id="PTHR24348">
    <property type="entry name" value="SERINE/THREONINE-PROTEIN KINASE UNC-51-RELATED"/>
    <property type="match status" value="1"/>
</dbReference>
<dbReference type="PANTHER" id="PTHR24348:SF22">
    <property type="entry name" value="NON-SPECIFIC SERINE_THREONINE PROTEIN KINASE"/>
    <property type="match status" value="1"/>
</dbReference>
<dbReference type="SUPFAM" id="SSF56112">
    <property type="entry name" value="Protein kinase-like (PK-like)"/>
    <property type="match status" value="1"/>
</dbReference>
<comment type="caution">
    <text evidence="13">The sequence shown here is derived from an EMBL/GenBank/DDBJ whole genome shotgun (WGS) entry which is preliminary data.</text>
</comment>
<organism evidence="13 14">
    <name type="scientific">Lachnellula hyalina</name>
    <dbReference type="NCBI Taxonomy" id="1316788"/>
    <lineage>
        <taxon>Eukaryota</taxon>
        <taxon>Fungi</taxon>
        <taxon>Dikarya</taxon>
        <taxon>Ascomycota</taxon>
        <taxon>Pezizomycotina</taxon>
        <taxon>Leotiomycetes</taxon>
        <taxon>Helotiales</taxon>
        <taxon>Lachnaceae</taxon>
        <taxon>Lachnellula</taxon>
    </lineage>
</organism>
<proteinExistence type="predicted"/>
<dbReference type="EMBL" id="QGMH01000149">
    <property type="protein sequence ID" value="TVY24038.1"/>
    <property type="molecule type" value="Genomic_DNA"/>
</dbReference>
<evidence type="ECO:0000256" key="4">
    <source>
        <dbReference type="ARBA" id="ARBA00022679"/>
    </source>
</evidence>
<evidence type="ECO:0000256" key="9">
    <source>
        <dbReference type="ARBA" id="ARBA00047899"/>
    </source>
</evidence>
<evidence type="ECO:0000313" key="14">
    <source>
        <dbReference type="Proteomes" id="UP000431533"/>
    </source>
</evidence>
<evidence type="ECO:0000256" key="11">
    <source>
        <dbReference type="SAM" id="MobiDB-lite"/>
    </source>
</evidence>
<dbReference type="Pfam" id="PF00069">
    <property type="entry name" value="Pkinase"/>
    <property type="match status" value="1"/>
</dbReference>
<evidence type="ECO:0000256" key="8">
    <source>
        <dbReference type="ARBA" id="ARBA00030237"/>
    </source>
</evidence>
<reference evidence="13 14" key="1">
    <citation type="submission" date="2018-05" db="EMBL/GenBank/DDBJ databases">
        <title>Genome sequencing and assembly of the regulated plant pathogen Lachnellula willkommii and related sister species for the development of diagnostic species identification markers.</title>
        <authorList>
            <person name="Giroux E."/>
            <person name="Bilodeau G."/>
        </authorList>
    </citation>
    <scope>NUCLEOTIDE SEQUENCE [LARGE SCALE GENOMIC DNA]</scope>
    <source>
        <strain evidence="13 14">CBS 185.66</strain>
    </source>
</reference>
<evidence type="ECO:0000256" key="1">
    <source>
        <dbReference type="ARBA" id="ARBA00004623"/>
    </source>
</evidence>
<dbReference type="GO" id="GO:0005776">
    <property type="term" value="C:autophagosome"/>
    <property type="evidence" value="ECO:0007669"/>
    <property type="project" value="TreeGrafter"/>
</dbReference>
<dbReference type="GO" id="GO:0010506">
    <property type="term" value="P:regulation of autophagy"/>
    <property type="evidence" value="ECO:0007669"/>
    <property type="project" value="InterPro"/>
</dbReference>
<dbReference type="PROSITE" id="PS50011">
    <property type="entry name" value="PROTEIN_KINASE_DOM"/>
    <property type="match status" value="1"/>
</dbReference>
<accession>A0A8H8QWH6</accession>
<keyword evidence="6 13" id="KW-0418">Kinase</keyword>
<keyword evidence="7" id="KW-0067">ATP-binding</keyword>
<dbReference type="EC" id="2.7.11.1" evidence="2"/>
<evidence type="ECO:0000256" key="5">
    <source>
        <dbReference type="ARBA" id="ARBA00022741"/>
    </source>
</evidence>
<dbReference type="RefSeq" id="XP_031002826.1">
    <property type="nucleotide sequence ID" value="XM_031153366.1"/>
</dbReference>
<evidence type="ECO:0000256" key="7">
    <source>
        <dbReference type="ARBA" id="ARBA00022840"/>
    </source>
</evidence>
<keyword evidence="14" id="KW-1185">Reference proteome</keyword>
<keyword evidence="3" id="KW-0723">Serine/threonine-protein kinase</keyword>